<dbReference type="RefSeq" id="WP_204941308.1">
    <property type="nucleotide sequence ID" value="NZ_JAFBBP010000001.1"/>
</dbReference>
<sequence>MLQPAAELVRPAALPALPPLVSGGHESVLGSVVRGAGGPSRWRRGRVVG</sequence>
<evidence type="ECO:0000313" key="2">
    <source>
        <dbReference type="Proteomes" id="UP000764837"/>
    </source>
</evidence>
<gene>
    <name evidence="1" type="ORF">JOD64_001198</name>
</gene>
<reference evidence="1 2" key="1">
    <citation type="submission" date="2021-01" db="EMBL/GenBank/DDBJ databases">
        <title>Sequencing the genomes of 1000 actinobacteria strains.</title>
        <authorList>
            <person name="Klenk H.-P."/>
        </authorList>
    </citation>
    <scope>NUCLEOTIDE SEQUENCE [LARGE SCALE GENOMIC DNA]</scope>
    <source>
        <strain evidence="1 2">DSM 100204</strain>
    </source>
</reference>
<proteinExistence type="predicted"/>
<comment type="caution">
    <text evidence="1">The sequence shown here is derived from an EMBL/GenBank/DDBJ whole genome shotgun (WGS) entry which is preliminary data.</text>
</comment>
<protein>
    <submittedName>
        <fullName evidence="1">Uncharacterized protein</fullName>
    </submittedName>
</protein>
<dbReference type="Proteomes" id="UP000764837">
    <property type="component" value="Unassembled WGS sequence"/>
</dbReference>
<keyword evidence="2" id="KW-1185">Reference proteome</keyword>
<accession>A0ABS2LP55</accession>
<name>A0ABS2LP55_9ACTN</name>
<evidence type="ECO:0000313" key="1">
    <source>
        <dbReference type="EMBL" id="MBM7489976.1"/>
    </source>
</evidence>
<organism evidence="1 2">
    <name type="scientific">Micromonospora luteifusca</name>
    <dbReference type="NCBI Taxonomy" id="709860"/>
    <lineage>
        <taxon>Bacteria</taxon>
        <taxon>Bacillati</taxon>
        <taxon>Actinomycetota</taxon>
        <taxon>Actinomycetes</taxon>
        <taxon>Micromonosporales</taxon>
        <taxon>Micromonosporaceae</taxon>
        <taxon>Micromonospora</taxon>
    </lineage>
</organism>
<dbReference type="EMBL" id="JAFBBP010000001">
    <property type="protein sequence ID" value="MBM7489976.1"/>
    <property type="molecule type" value="Genomic_DNA"/>
</dbReference>